<name>A0ABT3ZGF7_9HYPH</name>
<dbReference type="EMBL" id="JAOVZR010000004">
    <property type="protein sequence ID" value="MCY0150879.1"/>
    <property type="molecule type" value="Genomic_DNA"/>
</dbReference>
<proteinExistence type="predicted"/>
<reference evidence="1" key="1">
    <citation type="submission" date="2022-10" db="EMBL/GenBank/DDBJ databases">
        <title>Hoeflea sp. G2-23, isolated from marine algae.</title>
        <authorList>
            <person name="Kristyanto S."/>
            <person name="Kim J.M."/>
            <person name="Jeon C.O."/>
        </authorList>
    </citation>
    <scope>NUCLEOTIDE SEQUENCE</scope>
    <source>
        <strain evidence="1">G2-23</strain>
    </source>
</reference>
<evidence type="ECO:0000313" key="2">
    <source>
        <dbReference type="Proteomes" id="UP001073227"/>
    </source>
</evidence>
<gene>
    <name evidence="1" type="ORF">OEG84_25065</name>
</gene>
<evidence type="ECO:0000313" key="1">
    <source>
        <dbReference type="EMBL" id="MCY0150879.1"/>
    </source>
</evidence>
<protein>
    <submittedName>
        <fullName evidence="1">Uncharacterized protein</fullName>
    </submittedName>
</protein>
<dbReference type="RefSeq" id="WP_267656616.1">
    <property type="nucleotide sequence ID" value="NZ_JAOVZR010000004.1"/>
</dbReference>
<dbReference type="Proteomes" id="UP001073227">
    <property type="component" value="Unassembled WGS sequence"/>
</dbReference>
<organism evidence="1 2">
    <name type="scientific">Hoeflea algicola</name>
    <dbReference type="NCBI Taxonomy" id="2983763"/>
    <lineage>
        <taxon>Bacteria</taxon>
        <taxon>Pseudomonadati</taxon>
        <taxon>Pseudomonadota</taxon>
        <taxon>Alphaproteobacteria</taxon>
        <taxon>Hyphomicrobiales</taxon>
        <taxon>Rhizobiaceae</taxon>
        <taxon>Hoeflea</taxon>
    </lineage>
</organism>
<keyword evidence="2" id="KW-1185">Reference proteome</keyword>
<comment type="caution">
    <text evidence="1">The sequence shown here is derived from an EMBL/GenBank/DDBJ whole genome shotgun (WGS) entry which is preliminary data.</text>
</comment>
<sequence length="148" mass="15517">MFDIAEISALSGSAIEDGLPMPLKHPITGEDTGAVFMVRSYESAAYKAVERRLRTAGMKSLRKGTVSAGELDKNTIELVASLIAGWSGMKDGTGDLAFSKEAAISLLSIPIAGSNIIKQIDEFADDGAAFFKASSKPSQTPSATKSDT</sequence>
<accession>A0ABT3ZGF7</accession>